<evidence type="ECO:0000256" key="5">
    <source>
        <dbReference type="SAM" id="MobiDB-lite"/>
    </source>
</evidence>
<dbReference type="Pfam" id="PF06325">
    <property type="entry name" value="PrmA"/>
    <property type="match status" value="1"/>
</dbReference>
<keyword evidence="1" id="KW-0479">Metal-binding</keyword>
<feature type="compositionally biased region" description="Basic and acidic residues" evidence="5">
    <location>
        <begin position="254"/>
        <end position="270"/>
    </location>
</feature>
<accession>Q6L4V6</accession>
<organism evidence="7 8">
    <name type="scientific">Oryza sativa subsp. japonica</name>
    <name type="common">Rice</name>
    <dbReference type="NCBI Taxonomy" id="39947"/>
    <lineage>
        <taxon>Eukaryota</taxon>
        <taxon>Viridiplantae</taxon>
        <taxon>Streptophyta</taxon>
        <taxon>Embryophyta</taxon>
        <taxon>Tracheophyta</taxon>
        <taxon>Spermatophyta</taxon>
        <taxon>Magnoliopsida</taxon>
        <taxon>Liliopsida</taxon>
        <taxon>Poales</taxon>
        <taxon>Poaceae</taxon>
        <taxon>BOP clade</taxon>
        <taxon>Oryzoideae</taxon>
        <taxon>Oryzeae</taxon>
        <taxon>Oryzinae</taxon>
        <taxon>Oryza</taxon>
        <taxon>Oryza sativa</taxon>
    </lineage>
</organism>
<dbReference type="InterPro" id="IPR044592">
    <property type="entry name" value="RING1A/B"/>
</dbReference>
<protein>
    <submittedName>
        <fullName evidence="7">Zinc finger protein</fullName>
    </submittedName>
</protein>
<feature type="compositionally biased region" description="Basic and acidic residues" evidence="5">
    <location>
        <begin position="53"/>
        <end position="63"/>
    </location>
</feature>
<dbReference type="HAMAP" id="MF_00735">
    <property type="entry name" value="Methyltr_PrmA"/>
    <property type="match status" value="1"/>
</dbReference>
<feature type="domain" description="RING-type" evidence="6">
    <location>
        <begin position="114"/>
        <end position="154"/>
    </location>
</feature>
<dbReference type="EMBL" id="AC130605">
    <property type="protein sequence ID" value="AAT44279.1"/>
    <property type="molecule type" value="Genomic_DNA"/>
</dbReference>
<dbReference type="AlphaFoldDB" id="Q6L4V6"/>
<dbReference type="PANTHER" id="PTHR46537:SF10">
    <property type="entry name" value="OS05G0497600 PROTEIN"/>
    <property type="match status" value="1"/>
</dbReference>
<dbReference type="PANTHER" id="PTHR46537">
    <property type="entry name" value="OS11G0578200 PROTEIN"/>
    <property type="match status" value="1"/>
</dbReference>
<reference evidence="8" key="1">
    <citation type="journal article" date="2005" name="Nature">
        <title>The map-based sequence of the rice genome.</title>
        <authorList>
            <consortium name="International rice genome sequencing project (IRGSP)"/>
            <person name="Matsumoto T."/>
            <person name="Wu J."/>
            <person name="Kanamori H."/>
            <person name="Katayose Y."/>
            <person name="Fujisawa M."/>
            <person name="Namiki N."/>
            <person name="Mizuno H."/>
            <person name="Yamamoto K."/>
            <person name="Antonio B.A."/>
            <person name="Baba T."/>
            <person name="Sakata K."/>
            <person name="Nagamura Y."/>
            <person name="Aoki H."/>
            <person name="Arikawa K."/>
            <person name="Arita K."/>
            <person name="Bito T."/>
            <person name="Chiden Y."/>
            <person name="Fujitsuka N."/>
            <person name="Fukunaka R."/>
            <person name="Hamada M."/>
            <person name="Harada C."/>
            <person name="Hayashi A."/>
            <person name="Hijishita S."/>
            <person name="Honda M."/>
            <person name="Hosokawa S."/>
            <person name="Ichikawa Y."/>
            <person name="Idonuma A."/>
            <person name="Iijima M."/>
            <person name="Ikeda M."/>
            <person name="Ikeno M."/>
            <person name="Ito K."/>
            <person name="Ito S."/>
            <person name="Ito T."/>
            <person name="Ito Y."/>
            <person name="Ito Y."/>
            <person name="Iwabuchi A."/>
            <person name="Kamiya K."/>
            <person name="Karasawa W."/>
            <person name="Kurita K."/>
            <person name="Katagiri S."/>
            <person name="Kikuta A."/>
            <person name="Kobayashi H."/>
            <person name="Kobayashi N."/>
            <person name="Machita K."/>
            <person name="Maehara T."/>
            <person name="Masukawa M."/>
            <person name="Mizubayashi T."/>
            <person name="Mukai Y."/>
            <person name="Nagasaki H."/>
            <person name="Nagata Y."/>
            <person name="Naito S."/>
            <person name="Nakashima M."/>
            <person name="Nakama Y."/>
            <person name="Nakamichi Y."/>
            <person name="Nakamura M."/>
            <person name="Meguro A."/>
            <person name="Negishi M."/>
            <person name="Ohta I."/>
            <person name="Ohta T."/>
            <person name="Okamoto M."/>
            <person name="Ono N."/>
            <person name="Saji S."/>
            <person name="Sakaguchi M."/>
            <person name="Sakai K."/>
            <person name="Shibata M."/>
            <person name="Shimokawa T."/>
            <person name="Song J."/>
            <person name="Takazaki Y."/>
            <person name="Terasawa K."/>
            <person name="Tsugane M."/>
            <person name="Tsuji K."/>
            <person name="Ueda S."/>
            <person name="Waki K."/>
            <person name="Yamagata H."/>
            <person name="Yamamoto M."/>
            <person name="Yamamoto S."/>
            <person name="Yamane H."/>
            <person name="Yoshiki S."/>
            <person name="Yoshihara R."/>
            <person name="Yukawa K."/>
            <person name="Zhong H."/>
            <person name="Yano M."/>
            <person name="Yuan Q."/>
            <person name="Ouyang S."/>
            <person name="Liu J."/>
            <person name="Jones K.M."/>
            <person name="Gansberger K."/>
            <person name="Moffat K."/>
            <person name="Hill J."/>
            <person name="Bera J."/>
            <person name="Fadrosh D."/>
            <person name="Jin S."/>
            <person name="Johri S."/>
            <person name="Kim M."/>
            <person name="Overton L."/>
            <person name="Reardon M."/>
            <person name="Tsitrin T."/>
            <person name="Vuong H."/>
            <person name="Weaver B."/>
            <person name="Ciecko A."/>
            <person name="Tallon L."/>
            <person name="Jackson J."/>
            <person name="Pai G."/>
            <person name="Aken S.V."/>
            <person name="Utterback T."/>
            <person name="Reidmuller S."/>
            <person name="Feldblyum T."/>
            <person name="Hsiao J."/>
            <person name="Zismann V."/>
            <person name="Iobst S."/>
            <person name="de Vazeille A.R."/>
            <person name="Buell C.R."/>
            <person name="Ying K."/>
            <person name="Li Y."/>
            <person name="Lu T."/>
            <person name="Huang Y."/>
            <person name="Zhao Q."/>
            <person name="Feng Q."/>
            <person name="Zhang L."/>
            <person name="Zhu J."/>
            <person name="Weng Q."/>
            <person name="Mu J."/>
            <person name="Lu Y."/>
            <person name="Fan D."/>
            <person name="Liu Y."/>
            <person name="Guan J."/>
            <person name="Zhang Y."/>
            <person name="Yu S."/>
            <person name="Liu X."/>
            <person name="Zhang Y."/>
            <person name="Hong G."/>
            <person name="Han B."/>
            <person name="Choisne N."/>
            <person name="Demange N."/>
            <person name="Orjeda G."/>
            <person name="Samain S."/>
            <person name="Cattolico L."/>
            <person name="Pelletier E."/>
            <person name="Couloux A."/>
            <person name="Segurens B."/>
            <person name="Wincker P."/>
            <person name="D'Hont A."/>
            <person name="Scarpelli C."/>
            <person name="Weissenbach J."/>
            <person name="Salanoubat M."/>
            <person name="Quetier F."/>
            <person name="Yu Y."/>
            <person name="Kim H.R."/>
            <person name="Rambo T."/>
            <person name="Currie J."/>
            <person name="Collura K."/>
            <person name="Luo M."/>
            <person name="Yang T."/>
            <person name="Ammiraju J.S.S."/>
            <person name="Engler F."/>
            <person name="Soderlund C."/>
            <person name="Wing R.A."/>
            <person name="Palmer L.E."/>
            <person name="de la Bastide M."/>
            <person name="Spiegel L."/>
            <person name="Nascimento L."/>
            <person name="Zutavern T."/>
            <person name="O'Shaughnessy A."/>
            <person name="Dike S."/>
            <person name="Dedhia N."/>
            <person name="Preston R."/>
            <person name="Balija V."/>
            <person name="McCombie W.R."/>
            <person name="Chow T."/>
            <person name="Chen H."/>
            <person name="Chung M."/>
            <person name="Chen C."/>
            <person name="Shaw J."/>
            <person name="Wu H."/>
            <person name="Hsiao K."/>
            <person name="Chao Y."/>
            <person name="Chu M."/>
            <person name="Cheng C."/>
            <person name="Hour A."/>
            <person name="Lee P."/>
            <person name="Lin S."/>
            <person name="Lin Y."/>
            <person name="Liou J."/>
            <person name="Liu S."/>
            <person name="Hsing Y."/>
            <person name="Raghuvanshi S."/>
            <person name="Mohanty A."/>
            <person name="Bharti A.K."/>
            <person name="Gaur A."/>
            <person name="Gupta V."/>
            <person name="Kumar D."/>
            <person name="Ravi V."/>
            <person name="Vij S."/>
            <person name="Kapur A."/>
            <person name="Khurana P."/>
            <person name="Khurana P."/>
            <person name="Khurana J.P."/>
            <person name="Tyagi A.K."/>
            <person name="Gaikwad K."/>
            <person name="Singh A."/>
            <person name="Dalal V."/>
            <person name="Srivastava S."/>
            <person name="Dixit A."/>
            <person name="Pal A.K."/>
            <person name="Ghazi I.A."/>
            <person name="Yadav M."/>
            <person name="Pandit A."/>
            <person name="Bhargava A."/>
            <person name="Sureshbabu K."/>
            <person name="Batra K."/>
            <person name="Sharma T.R."/>
            <person name="Mohapatra T."/>
            <person name="Singh N.K."/>
            <person name="Messing J."/>
            <person name="Nelson A.B."/>
            <person name="Fuks G."/>
            <person name="Kavchok S."/>
            <person name="Keizer G."/>
            <person name="Linton E."/>
            <person name="Llaca V."/>
            <person name="Song R."/>
            <person name="Tanyolac B."/>
            <person name="Young S."/>
            <person name="Ho-Il K."/>
            <person name="Hahn J.H."/>
            <person name="Sangsakoo G."/>
            <person name="Vanavichit A."/>
            <person name="de Mattos Luiz.A.T."/>
            <person name="Zimmer P.D."/>
            <person name="Malone G."/>
            <person name="Dellagostin O."/>
            <person name="de Oliveira A.C."/>
            <person name="Bevan M."/>
            <person name="Bancroft I."/>
            <person name="Minx P."/>
            <person name="Cordum H."/>
            <person name="Wilson R."/>
            <person name="Cheng Z."/>
            <person name="Jin W."/>
            <person name="Jiang J."/>
            <person name="Leong S.A."/>
            <person name="Iwama H."/>
            <person name="Gojobori T."/>
            <person name="Itoh T."/>
            <person name="Niimura Y."/>
            <person name="Fujii Y."/>
            <person name="Habara T."/>
            <person name="Sakai H."/>
            <person name="Sato Y."/>
            <person name="Wilson G."/>
            <person name="Kumar K."/>
            <person name="McCouch S."/>
            <person name="Juretic N."/>
            <person name="Hoen D."/>
            <person name="Wright S."/>
            <person name="Bruskiewich R."/>
            <person name="Bureau T."/>
            <person name="Miyao A."/>
            <person name="Hirochika H."/>
            <person name="Nishikawa T."/>
            <person name="Kadowaki K."/>
            <person name="Sugiura M."/>
            <person name="Burr B."/>
            <person name="Sasaki T."/>
        </authorList>
    </citation>
    <scope>NUCLEOTIDE SEQUENCE [LARGE SCALE GENOMIC DNA]</scope>
    <source>
        <strain evidence="8">cv. Nipponbare</strain>
    </source>
</reference>
<feature type="compositionally biased region" description="Basic residues" evidence="5">
    <location>
        <begin position="218"/>
        <end position="231"/>
    </location>
</feature>
<dbReference type="CDD" id="cd16531">
    <property type="entry name" value="RING-HC_RING1-like"/>
    <property type="match status" value="1"/>
</dbReference>
<dbReference type="HOGENOM" id="CLU_025237_0_0_1"/>
<dbReference type="Pfam" id="PF13923">
    <property type="entry name" value="zf-C3HC4_2"/>
    <property type="match status" value="1"/>
</dbReference>
<dbReference type="InterPro" id="IPR001841">
    <property type="entry name" value="Znf_RING"/>
</dbReference>
<evidence type="ECO:0000256" key="1">
    <source>
        <dbReference type="ARBA" id="ARBA00022723"/>
    </source>
</evidence>
<feature type="compositionally biased region" description="Gly residues" evidence="5">
    <location>
        <begin position="17"/>
        <end position="32"/>
    </location>
</feature>
<dbReference type="GO" id="GO:0008270">
    <property type="term" value="F:zinc ion binding"/>
    <property type="evidence" value="ECO:0007669"/>
    <property type="project" value="UniProtKB-KW"/>
</dbReference>
<dbReference type="GO" id="GO:0008276">
    <property type="term" value="F:protein methyltransferase activity"/>
    <property type="evidence" value="ECO:0007669"/>
    <property type="project" value="InterPro"/>
</dbReference>
<evidence type="ECO:0000256" key="3">
    <source>
        <dbReference type="ARBA" id="ARBA00022833"/>
    </source>
</evidence>
<dbReference type="InterPro" id="IPR013083">
    <property type="entry name" value="Znf_RING/FYVE/PHD"/>
</dbReference>
<dbReference type="InterPro" id="IPR004498">
    <property type="entry name" value="Ribosomal_PrmA_MeTrfase"/>
</dbReference>
<evidence type="ECO:0000313" key="7">
    <source>
        <dbReference type="EMBL" id="AAT44279.1"/>
    </source>
</evidence>
<feature type="region of interest" description="Disordered" evidence="5">
    <location>
        <begin position="322"/>
        <end position="341"/>
    </location>
</feature>
<sequence>MPAQKRPAPEAASAPAGGDGHVEGGGAGGGGGADEDAHRGGERSPKVMNGGGPEKEKERRDADSDAEEEEEEAGGGGGGGGADEDRDSPSSESDGDMDEFILVKLMDIRKEVQCPICLGIIRKTRTVMECLHRFCRDCIDKSMRLGNNECPACRTHCASRRSLRDDPNYDALILALYPDIDKYEEEIQASIAETFRRQSEALVKKRSVAKATGSTITRRTRGNMRAKRRGRTSSPDIVATDNEDEDRDENGNEGSKESSSVDDRSPDVRQKRVRRWPVPRSSPAKSIGGIDSSFEDIDDLGSGRDIMSTSPLRGEMLAWGKNGTRSQTRHGNSGGSSGRMAKGGRVTKLVEYLRNTDEFDNKFNLYLVLLPLNGQSMPKLEKPYLSCQPTFSVRHLCQFVALQLSRHAKEVEIFIRKNPNNGCFASIDTSADEIKLNHDALERLEEEKSLSELYPSLASGHGDLAPWTRYGALNNEQMVGCRKNREVIKLLLTGAGLTVCHAMLPLKLADWPSTLTQSRCQSNWPMSLEVLSESLLCFGATSVTVDDIAAAGNLDEITITSIFAHGEDVGSCVSSAASSAGLEYNPVYESSVGKQCDWVTVVQETYESTKVIDGLWVIPKWRTPPDPQAINIIINPGLAFGTGEHPTTKLCLLLLRETVKGGERFLDYGTGTGVLGIAALKMGAALSNGIDIDPQAVTSACENMMLNGIDSNKMLVYLVPTNAQSACFPSNIDKSEENRPTGNLELKSSKGSYDIVAANILLNPLLELVEDIVGYAKSGGIVAVSGILSEQVPKVEEAYSRYLENISVSEIDGWACLRGNRRA</sequence>
<dbReference type="SMART" id="SM00184">
    <property type="entry name" value="RING"/>
    <property type="match status" value="1"/>
</dbReference>
<proteinExistence type="inferred from homology"/>
<keyword evidence="3" id="KW-0862">Zinc</keyword>
<dbReference type="InterPro" id="IPR029063">
    <property type="entry name" value="SAM-dependent_MTases_sf"/>
</dbReference>
<reference evidence="8" key="2">
    <citation type="journal article" date="2008" name="Nucleic Acids Res.">
        <title>The rice annotation project database (RAP-DB): 2008 update.</title>
        <authorList>
            <consortium name="The rice annotation project (RAP)"/>
        </authorList>
    </citation>
    <scope>GENOME REANNOTATION</scope>
    <source>
        <strain evidence="8">cv. Nipponbare</strain>
    </source>
</reference>
<evidence type="ECO:0000259" key="6">
    <source>
        <dbReference type="PROSITE" id="PS50089"/>
    </source>
</evidence>
<dbReference type="Gene3D" id="3.40.50.150">
    <property type="entry name" value="Vaccinia Virus protein VP39"/>
    <property type="match status" value="1"/>
</dbReference>
<keyword evidence="2 4" id="KW-0863">Zinc-finger</keyword>
<feature type="region of interest" description="Disordered" evidence="5">
    <location>
        <begin position="203"/>
        <end position="307"/>
    </location>
</feature>
<dbReference type="SUPFAM" id="SSF53335">
    <property type="entry name" value="S-adenosyl-L-methionine-dependent methyltransferases"/>
    <property type="match status" value="1"/>
</dbReference>
<dbReference type="PROSITE" id="PS00518">
    <property type="entry name" value="ZF_RING_1"/>
    <property type="match status" value="1"/>
</dbReference>
<feature type="compositionally biased region" description="Basic and acidic residues" evidence="5">
    <location>
        <begin position="35"/>
        <end position="45"/>
    </location>
</feature>
<feature type="compositionally biased region" description="Acidic residues" evidence="5">
    <location>
        <begin position="64"/>
        <end position="73"/>
    </location>
</feature>
<feature type="region of interest" description="Disordered" evidence="5">
    <location>
        <begin position="1"/>
        <end position="96"/>
    </location>
</feature>
<evidence type="ECO:0000256" key="4">
    <source>
        <dbReference type="PROSITE-ProRule" id="PRU00175"/>
    </source>
</evidence>
<gene>
    <name evidence="7" type="ORF">P0010D04.2</name>
</gene>
<dbReference type="Proteomes" id="UP000000763">
    <property type="component" value="Chromosome 5"/>
</dbReference>
<evidence type="ECO:0000256" key="2">
    <source>
        <dbReference type="ARBA" id="ARBA00022771"/>
    </source>
</evidence>
<dbReference type="Gene3D" id="3.30.40.10">
    <property type="entry name" value="Zinc/RING finger domain, C3HC4 (zinc finger)"/>
    <property type="match status" value="1"/>
</dbReference>
<name>Q6L4V6_ORYSJ</name>
<dbReference type="InterPro" id="IPR017907">
    <property type="entry name" value="Znf_RING_CS"/>
</dbReference>
<dbReference type="PROSITE" id="PS50089">
    <property type="entry name" value="ZF_RING_2"/>
    <property type="match status" value="1"/>
</dbReference>
<evidence type="ECO:0000313" key="8">
    <source>
        <dbReference type="Proteomes" id="UP000000763"/>
    </source>
</evidence>
<dbReference type="SUPFAM" id="SSF57850">
    <property type="entry name" value="RING/U-box"/>
    <property type="match status" value="1"/>
</dbReference>